<dbReference type="InterPro" id="IPR019786">
    <property type="entry name" value="Zinc_finger_PHD-type_CS"/>
</dbReference>
<proteinExistence type="inferred from homology"/>
<dbReference type="PANTHER" id="PTHR13415">
    <property type="entry name" value="NUCLEAR FACTOR-RELATED"/>
    <property type="match status" value="1"/>
</dbReference>
<dbReference type="GO" id="GO:0034472">
    <property type="term" value="P:snRNA 3'-end processing"/>
    <property type="evidence" value="ECO:0007669"/>
    <property type="project" value="TreeGrafter"/>
</dbReference>
<dbReference type="CDD" id="cd15501">
    <property type="entry name" value="PHD_Int12"/>
    <property type="match status" value="1"/>
</dbReference>
<dbReference type="Pfam" id="PF00628">
    <property type="entry name" value="PHD"/>
    <property type="match status" value="1"/>
</dbReference>
<sequence length="165" mass="18132">MEEEAAGSTNMDDFALELGLACVVCKKMDVSAKNQLIECQECHNLYHQFCHKPAAVDTDANDPRLVWYCAKCQRNMRKSVDKKPLKSSSSLVDLSSSGSEKKSGEQNMNLFKRSEPKTPPVSSVGKSQPFTGFAAYAANVSGKNSSPLNPARSPTNRPPFWERAT</sequence>
<keyword evidence="6" id="KW-0862">Zinc</keyword>
<dbReference type="GO" id="GO:0160232">
    <property type="term" value="C:INTAC complex"/>
    <property type="evidence" value="ECO:0007669"/>
    <property type="project" value="UniProtKB-ARBA"/>
</dbReference>
<dbReference type="InterPro" id="IPR013083">
    <property type="entry name" value="Znf_RING/FYVE/PHD"/>
</dbReference>
<dbReference type="InterPro" id="IPR051776">
    <property type="entry name" value="Integrator_subunit_12"/>
</dbReference>
<feature type="domain" description="PHD-type" evidence="10">
    <location>
        <begin position="19"/>
        <end position="75"/>
    </location>
</feature>
<dbReference type="PROSITE" id="PS50016">
    <property type="entry name" value="ZF_PHD_2"/>
    <property type="match status" value="1"/>
</dbReference>
<evidence type="ECO:0000256" key="4">
    <source>
        <dbReference type="ARBA" id="ARBA00022723"/>
    </source>
</evidence>
<comment type="subcellular location">
    <subcellularLocation>
        <location evidence="1">Nucleus</location>
    </subcellularLocation>
</comment>
<evidence type="ECO:0000313" key="11">
    <source>
        <dbReference type="EMBL" id="PIK54766.1"/>
    </source>
</evidence>
<protein>
    <recommendedName>
        <fullName evidence="3">Integrator complex subunit 12</fullName>
    </recommendedName>
</protein>
<evidence type="ECO:0000313" key="12">
    <source>
        <dbReference type="Proteomes" id="UP000230750"/>
    </source>
</evidence>
<dbReference type="EMBL" id="MRZV01000234">
    <property type="protein sequence ID" value="PIK54766.1"/>
    <property type="molecule type" value="Genomic_DNA"/>
</dbReference>
<dbReference type="GO" id="GO:0008270">
    <property type="term" value="F:zinc ion binding"/>
    <property type="evidence" value="ECO:0007669"/>
    <property type="project" value="UniProtKB-KW"/>
</dbReference>
<keyword evidence="4" id="KW-0479">Metal-binding</keyword>
<dbReference type="Proteomes" id="UP000230750">
    <property type="component" value="Unassembled WGS sequence"/>
</dbReference>
<evidence type="ECO:0000256" key="7">
    <source>
        <dbReference type="ARBA" id="ARBA00023242"/>
    </source>
</evidence>
<feature type="region of interest" description="Disordered" evidence="9">
    <location>
        <begin position="77"/>
        <end position="127"/>
    </location>
</feature>
<dbReference type="Gene3D" id="3.30.40.10">
    <property type="entry name" value="Zinc/RING finger domain, C3HC4 (zinc finger)"/>
    <property type="match status" value="1"/>
</dbReference>
<keyword evidence="7" id="KW-0539">Nucleus</keyword>
<dbReference type="GO" id="GO:0032039">
    <property type="term" value="C:integrator complex"/>
    <property type="evidence" value="ECO:0007669"/>
    <property type="project" value="UniProtKB-ARBA"/>
</dbReference>
<name>A0A2G8L3C6_STIJA</name>
<dbReference type="InterPro" id="IPR011011">
    <property type="entry name" value="Znf_FYVE_PHD"/>
</dbReference>
<evidence type="ECO:0000256" key="8">
    <source>
        <dbReference type="PROSITE-ProRule" id="PRU00146"/>
    </source>
</evidence>
<dbReference type="OrthoDB" id="5846437at2759"/>
<dbReference type="GO" id="GO:0160240">
    <property type="term" value="P:RNA polymerase II transcription initiation surveillance"/>
    <property type="evidence" value="ECO:0007669"/>
    <property type="project" value="UniProtKB-ARBA"/>
</dbReference>
<evidence type="ECO:0000256" key="1">
    <source>
        <dbReference type="ARBA" id="ARBA00004123"/>
    </source>
</evidence>
<evidence type="ECO:0000256" key="9">
    <source>
        <dbReference type="SAM" id="MobiDB-lite"/>
    </source>
</evidence>
<keyword evidence="5 8" id="KW-0863">Zinc-finger</keyword>
<dbReference type="InterPro" id="IPR019787">
    <property type="entry name" value="Znf_PHD-finger"/>
</dbReference>
<feature type="compositionally biased region" description="Polar residues" evidence="9">
    <location>
        <begin position="141"/>
        <end position="155"/>
    </location>
</feature>
<evidence type="ECO:0000256" key="3">
    <source>
        <dbReference type="ARBA" id="ARBA00016814"/>
    </source>
</evidence>
<evidence type="ECO:0000256" key="5">
    <source>
        <dbReference type="ARBA" id="ARBA00022771"/>
    </source>
</evidence>
<evidence type="ECO:0000256" key="6">
    <source>
        <dbReference type="ARBA" id="ARBA00022833"/>
    </source>
</evidence>
<dbReference type="SUPFAM" id="SSF57903">
    <property type="entry name" value="FYVE/PHD zinc finger"/>
    <property type="match status" value="1"/>
</dbReference>
<organism evidence="11 12">
    <name type="scientific">Stichopus japonicus</name>
    <name type="common">Sea cucumber</name>
    <dbReference type="NCBI Taxonomy" id="307972"/>
    <lineage>
        <taxon>Eukaryota</taxon>
        <taxon>Metazoa</taxon>
        <taxon>Echinodermata</taxon>
        <taxon>Eleutherozoa</taxon>
        <taxon>Echinozoa</taxon>
        <taxon>Holothuroidea</taxon>
        <taxon>Aspidochirotacea</taxon>
        <taxon>Aspidochirotida</taxon>
        <taxon>Stichopodidae</taxon>
        <taxon>Apostichopus</taxon>
    </lineage>
</organism>
<reference evidence="11 12" key="1">
    <citation type="journal article" date="2017" name="PLoS Biol.">
        <title>The sea cucumber genome provides insights into morphological evolution and visceral regeneration.</title>
        <authorList>
            <person name="Zhang X."/>
            <person name="Sun L."/>
            <person name="Yuan J."/>
            <person name="Sun Y."/>
            <person name="Gao Y."/>
            <person name="Zhang L."/>
            <person name="Li S."/>
            <person name="Dai H."/>
            <person name="Hamel J.F."/>
            <person name="Liu C."/>
            <person name="Yu Y."/>
            <person name="Liu S."/>
            <person name="Lin W."/>
            <person name="Guo K."/>
            <person name="Jin S."/>
            <person name="Xu P."/>
            <person name="Storey K.B."/>
            <person name="Huan P."/>
            <person name="Zhang T."/>
            <person name="Zhou Y."/>
            <person name="Zhang J."/>
            <person name="Lin C."/>
            <person name="Li X."/>
            <person name="Xing L."/>
            <person name="Huo D."/>
            <person name="Sun M."/>
            <person name="Wang L."/>
            <person name="Mercier A."/>
            <person name="Li F."/>
            <person name="Yang H."/>
            <person name="Xiang J."/>
        </authorList>
    </citation>
    <scope>NUCLEOTIDE SEQUENCE [LARGE SCALE GENOMIC DNA]</scope>
    <source>
        <strain evidence="11">Shaxun</strain>
        <tissue evidence="11">Muscle</tissue>
    </source>
</reference>
<comment type="caution">
    <text evidence="11">The sequence shown here is derived from an EMBL/GenBank/DDBJ whole genome shotgun (WGS) entry which is preliminary data.</text>
</comment>
<evidence type="ECO:0000256" key="2">
    <source>
        <dbReference type="ARBA" id="ARBA00006009"/>
    </source>
</evidence>
<accession>A0A2G8L3C6</accession>
<dbReference type="PROSITE" id="PS01359">
    <property type="entry name" value="ZF_PHD_1"/>
    <property type="match status" value="1"/>
</dbReference>
<dbReference type="PANTHER" id="PTHR13415:SF2">
    <property type="entry name" value="INTEGRATOR COMPLEX SUBUNIT 12"/>
    <property type="match status" value="1"/>
</dbReference>
<gene>
    <name evidence="11" type="ORF">BSL78_08288</name>
</gene>
<keyword evidence="12" id="KW-1185">Reference proteome</keyword>
<comment type="similarity">
    <text evidence="2">Belongs to the Integrator subunit 12 family.</text>
</comment>
<feature type="region of interest" description="Disordered" evidence="9">
    <location>
        <begin position="141"/>
        <end position="165"/>
    </location>
</feature>
<dbReference type="FunFam" id="3.30.40.10:FF:000101">
    <property type="entry name" value="Integrator complex subunit 12"/>
    <property type="match status" value="1"/>
</dbReference>
<feature type="compositionally biased region" description="Low complexity" evidence="9">
    <location>
        <begin position="86"/>
        <end position="98"/>
    </location>
</feature>
<dbReference type="AlphaFoldDB" id="A0A2G8L3C6"/>
<dbReference type="STRING" id="307972.A0A2G8L3C6"/>
<evidence type="ECO:0000259" key="10">
    <source>
        <dbReference type="PROSITE" id="PS50016"/>
    </source>
</evidence>
<dbReference type="InterPro" id="IPR039054">
    <property type="entry name" value="Int12_PHD"/>
</dbReference>
<dbReference type="InterPro" id="IPR001965">
    <property type="entry name" value="Znf_PHD"/>
</dbReference>
<dbReference type="SMART" id="SM00249">
    <property type="entry name" value="PHD"/>
    <property type="match status" value="1"/>
</dbReference>